<evidence type="ECO:0000313" key="1">
    <source>
        <dbReference type="EMBL" id="CAI2366274.1"/>
    </source>
</evidence>
<dbReference type="EMBL" id="CAMPGE010007355">
    <property type="protein sequence ID" value="CAI2366274.1"/>
    <property type="molecule type" value="Genomic_DNA"/>
</dbReference>
<sequence length="324" mass="37268">MDKLLKRIEHKNLEKAVIRNRRRLFSRDHLQQSQHLSRNIIKNSLTKNSATVLQKLKYLRALETIEKKDSKEYDTACTILNYKLSCLDEKSKVKKKTRNKKSKFVIFKKTKNEDAEKYQSSKSIMLPDHNEPGSHPSMLPNLVALLNPCKPRSKRMMTHDQLCASKKDNFSTTLSLPQVSSPLRSLQASSSSNCESSKDILLVPENKGISKASSFCRPISNRSQSDFSSDEELKTSAPKVNKPKWLEIPQETKATWQESSFNGNDWIKNSQIFQEALNSKRKSSSKIRCSSRNQELSHKNHKSVLDLSKTMYKRSMMNRSFVKV</sequence>
<organism evidence="1 2">
    <name type="scientific">Euplotes crassus</name>
    <dbReference type="NCBI Taxonomy" id="5936"/>
    <lineage>
        <taxon>Eukaryota</taxon>
        <taxon>Sar</taxon>
        <taxon>Alveolata</taxon>
        <taxon>Ciliophora</taxon>
        <taxon>Intramacronucleata</taxon>
        <taxon>Spirotrichea</taxon>
        <taxon>Hypotrichia</taxon>
        <taxon>Euplotida</taxon>
        <taxon>Euplotidae</taxon>
        <taxon>Moneuplotes</taxon>
    </lineage>
</organism>
<protein>
    <submittedName>
        <fullName evidence="1">Uncharacterized protein</fullName>
    </submittedName>
</protein>
<evidence type="ECO:0000313" key="2">
    <source>
        <dbReference type="Proteomes" id="UP001295684"/>
    </source>
</evidence>
<comment type="caution">
    <text evidence="1">The sequence shown here is derived from an EMBL/GenBank/DDBJ whole genome shotgun (WGS) entry which is preliminary data.</text>
</comment>
<keyword evidence="2" id="KW-1185">Reference proteome</keyword>
<reference evidence="1" key="1">
    <citation type="submission" date="2023-07" db="EMBL/GenBank/DDBJ databases">
        <authorList>
            <consortium name="AG Swart"/>
            <person name="Singh M."/>
            <person name="Singh A."/>
            <person name="Seah K."/>
            <person name="Emmerich C."/>
        </authorList>
    </citation>
    <scope>NUCLEOTIDE SEQUENCE</scope>
    <source>
        <strain evidence="1">DP1</strain>
    </source>
</reference>
<accession>A0AAD1UJB3</accession>
<proteinExistence type="predicted"/>
<dbReference type="Proteomes" id="UP001295684">
    <property type="component" value="Unassembled WGS sequence"/>
</dbReference>
<dbReference type="AlphaFoldDB" id="A0AAD1UJB3"/>
<name>A0AAD1UJB3_EUPCR</name>
<gene>
    <name evidence="1" type="ORF">ECRASSUSDP1_LOCUS7546</name>
</gene>